<dbReference type="PANTHER" id="PTHR22589:SF103">
    <property type="entry name" value="CARNITINE O-ACETYL-TRANSFERASE, ISOFORM A-RELATED"/>
    <property type="match status" value="1"/>
</dbReference>
<evidence type="ECO:0000256" key="3">
    <source>
        <dbReference type="ARBA" id="ARBA00023315"/>
    </source>
</evidence>
<gene>
    <name evidence="8" type="ORF">BJ684DRAFT_2270</name>
</gene>
<dbReference type="InterPro" id="IPR042231">
    <property type="entry name" value="Cho/carn_acyl_trans_2"/>
</dbReference>
<evidence type="ECO:0000256" key="5">
    <source>
        <dbReference type="RuleBase" id="RU003801"/>
    </source>
</evidence>
<reference evidence="9" key="1">
    <citation type="journal article" date="2018" name="Nat. Microbiol.">
        <title>Leveraging single-cell genomics to expand the fungal tree of life.</title>
        <authorList>
            <person name="Ahrendt S.R."/>
            <person name="Quandt C.A."/>
            <person name="Ciobanu D."/>
            <person name="Clum A."/>
            <person name="Salamov A."/>
            <person name="Andreopoulos B."/>
            <person name="Cheng J.F."/>
            <person name="Woyke T."/>
            <person name="Pelin A."/>
            <person name="Henrissat B."/>
            <person name="Reynolds N.K."/>
            <person name="Benny G.L."/>
            <person name="Smith M.E."/>
            <person name="James T.Y."/>
            <person name="Grigoriev I.V."/>
        </authorList>
    </citation>
    <scope>NUCLEOTIDE SEQUENCE [LARGE SCALE GENOMIC DNA]</scope>
</reference>
<dbReference type="SUPFAM" id="SSF52777">
    <property type="entry name" value="CoA-dependent acyltransferases"/>
    <property type="match status" value="2"/>
</dbReference>
<dbReference type="PROSITE" id="PS00439">
    <property type="entry name" value="ACYLTRANSF_C_1"/>
    <property type="match status" value="1"/>
</dbReference>
<evidence type="ECO:0000256" key="6">
    <source>
        <dbReference type="SAM" id="MobiDB-lite"/>
    </source>
</evidence>
<evidence type="ECO:0000256" key="4">
    <source>
        <dbReference type="PIRSR" id="PIRSR600542-1"/>
    </source>
</evidence>
<dbReference type="GO" id="GO:0005739">
    <property type="term" value="C:mitochondrion"/>
    <property type="evidence" value="ECO:0007669"/>
    <property type="project" value="TreeGrafter"/>
</dbReference>
<dbReference type="InterPro" id="IPR039551">
    <property type="entry name" value="Cho/carn_acyl_trans"/>
</dbReference>
<dbReference type="OrthoDB" id="240216at2759"/>
<dbReference type="EMBL" id="KZ988002">
    <property type="protein sequence ID" value="RKP13517.1"/>
    <property type="molecule type" value="Genomic_DNA"/>
</dbReference>
<dbReference type="AlphaFoldDB" id="A0A4P9Y3L6"/>
<dbReference type="InterPro" id="IPR023213">
    <property type="entry name" value="CAT-like_dom_sf"/>
</dbReference>
<feature type="domain" description="Choline/carnitine acyltransferase" evidence="7">
    <location>
        <begin position="4"/>
        <end position="596"/>
    </location>
</feature>
<feature type="compositionally biased region" description="Low complexity" evidence="6">
    <location>
        <begin position="353"/>
        <end position="363"/>
    </location>
</feature>
<evidence type="ECO:0000256" key="1">
    <source>
        <dbReference type="ARBA" id="ARBA00005232"/>
    </source>
</evidence>
<keyword evidence="2 5" id="KW-0808">Transferase</keyword>
<dbReference type="GO" id="GO:0005777">
    <property type="term" value="C:peroxisome"/>
    <property type="evidence" value="ECO:0007669"/>
    <property type="project" value="TreeGrafter"/>
</dbReference>
<name>A0A4P9Y3L6_9FUNG</name>
<protein>
    <submittedName>
        <fullName evidence="8">Acyltransferase ChoActase/COT/CPT</fullName>
    </submittedName>
</protein>
<dbReference type="Pfam" id="PF00755">
    <property type="entry name" value="Carn_acyltransf"/>
    <property type="match status" value="1"/>
</dbReference>
<keyword evidence="9" id="KW-1185">Reference proteome</keyword>
<evidence type="ECO:0000313" key="8">
    <source>
        <dbReference type="EMBL" id="RKP13517.1"/>
    </source>
</evidence>
<evidence type="ECO:0000259" key="7">
    <source>
        <dbReference type="Pfam" id="PF00755"/>
    </source>
</evidence>
<sequence length="596" mass="67234">LPPLPVPDLQDTLDTYLETVRPLLQSSQDFDYEHTKRIVQAFAENEGPRLQEALERRATDMYAQGSSWLLDWWNEWAYDGGRASVCFAVNYCFGYRKDTRNPSQLQRATLLTSALLQFREKIKDRTLPADTIRGGKAMCMKQFETLFHGMKLPGETSDTTVTHHIHGNSHFVVSCNGHWYELPIYQNSSSPQQEDMVGNQHPVLSAHQIQHLLARVMEDAKSRKDPGPNIGALTSQDRDTWFTDYYDRLLPLPGNAETMERLETAAFLLSLDPATPETREEMSRACWHGVHPRDRYFDKCFQLLVFANGQAGFNGEHSRADGTSTARMSRDIVLDSEAMDLISEEEDVPPSPSSHSSSSSSSSLQPTYLPIQVDDRLNRAIDRAMAYWRSEVKDHDIWVLRYKGYGKGLMKQFKVSPDAFVQMALQLAYYRMYGVCRATYESAATRKFRAGRTETCRSVSEESLTWVESMADGSGVGWAEKERLLRRAIGVHSKRTAKAVDGHGVDRHLLGLRLIASTLSSKSGEDDLMSEEQTPSPSLPAIFTDPAFSQSSHWYISTSQIAEPCIRTYAWGEVVPEGYGCAYMIDEDAVQVNICS</sequence>
<accession>A0A4P9Y3L6</accession>
<dbReference type="GO" id="GO:0009437">
    <property type="term" value="P:carnitine metabolic process"/>
    <property type="evidence" value="ECO:0007669"/>
    <property type="project" value="TreeGrafter"/>
</dbReference>
<keyword evidence="3 5" id="KW-0012">Acyltransferase</keyword>
<proteinExistence type="inferred from homology"/>
<feature type="active site" description="Proton acceptor" evidence="4">
    <location>
        <position position="317"/>
    </location>
</feature>
<dbReference type="Gene3D" id="3.30.559.10">
    <property type="entry name" value="Chloramphenicol acetyltransferase-like domain"/>
    <property type="match status" value="1"/>
</dbReference>
<evidence type="ECO:0000256" key="2">
    <source>
        <dbReference type="ARBA" id="ARBA00022679"/>
    </source>
</evidence>
<dbReference type="PROSITE" id="PS00440">
    <property type="entry name" value="ACYLTRANSF_C_2"/>
    <property type="match status" value="1"/>
</dbReference>
<dbReference type="GO" id="GO:0004092">
    <property type="term" value="F:carnitine O-acetyltransferase activity"/>
    <property type="evidence" value="ECO:0007669"/>
    <property type="project" value="TreeGrafter"/>
</dbReference>
<dbReference type="Proteomes" id="UP000267251">
    <property type="component" value="Unassembled WGS sequence"/>
</dbReference>
<organism evidence="8 9">
    <name type="scientific">Piptocephalis cylindrospora</name>
    <dbReference type="NCBI Taxonomy" id="1907219"/>
    <lineage>
        <taxon>Eukaryota</taxon>
        <taxon>Fungi</taxon>
        <taxon>Fungi incertae sedis</taxon>
        <taxon>Zoopagomycota</taxon>
        <taxon>Zoopagomycotina</taxon>
        <taxon>Zoopagomycetes</taxon>
        <taxon>Zoopagales</taxon>
        <taxon>Piptocephalidaceae</taxon>
        <taxon>Piptocephalis</taxon>
    </lineage>
</organism>
<dbReference type="InterPro" id="IPR000542">
    <property type="entry name" value="Carn_acyl_trans"/>
</dbReference>
<dbReference type="PANTHER" id="PTHR22589">
    <property type="entry name" value="CARNITINE O-ACYLTRANSFERASE"/>
    <property type="match status" value="1"/>
</dbReference>
<feature type="region of interest" description="Disordered" evidence="6">
    <location>
        <begin position="343"/>
        <end position="366"/>
    </location>
</feature>
<dbReference type="Gene3D" id="3.30.559.70">
    <property type="entry name" value="Choline/Carnitine o-acyltransferase, domain 2"/>
    <property type="match status" value="1"/>
</dbReference>
<comment type="similarity">
    <text evidence="1 5">Belongs to the carnitine/choline acetyltransferase family.</text>
</comment>
<feature type="non-terminal residue" evidence="8">
    <location>
        <position position="1"/>
    </location>
</feature>
<feature type="non-terminal residue" evidence="8">
    <location>
        <position position="596"/>
    </location>
</feature>
<evidence type="ECO:0000313" key="9">
    <source>
        <dbReference type="Proteomes" id="UP000267251"/>
    </source>
</evidence>